<dbReference type="Gene3D" id="1.25.40.20">
    <property type="entry name" value="Ankyrin repeat-containing domain"/>
    <property type="match status" value="2"/>
</dbReference>
<sequence>MENNQRGGEDGDPEASEPVPLDGSAAASSSSMSNAEDRDTDFGLDNLTVTSLDTLGTANLLTRLMIQNNLHRFDGTVEDEEEIVSVTSVALDGSSIVSYCNCDHAKSIWCSRNQGFMNVLARIYSERKGQLPAGSASVVASLIVAREYGESSVYTCPDCACSLRYYNVYNTRADMQEQLLDAIRHHDVRIVEDLLEKRQLNPNYELHKKNPICRAVGLGNIEIITLLLDAGAEVDTPNHADLMWDRKPVHIAACKGHLASIQLLISRGADINQVDSDQRTPLHWVAMYGHSHLIPWMMRTGSAVNVAQNDGFTPLHTATCLGHVEVCRELLKGGASLTQKDRDGWTPLHTAVCYGNTDVIRLLLSQPGCPVMAKTSTDESILHIACSKGRVDIIDLVLQRGLPLESRNKYGATPLHIAVYYNRIHATFYLIKCGANVNTTNNVGLRPAYLAAVRGEMQILQLLLSAGCFLPPGTCQPVTQHSPSLASEMQEKETRPQTLKDLCLLVVRATLAPHLQKNTRCLPVPIPVKRALAMHDLSFVVSNGNGGHMLVSMDPDQSGDNLNELVFRKLEDSSSESETK</sequence>
<dbReference type="PROSITE" id="PS50297">
    <property type="entry name" value="ANK_REP_REGION"/>
    <property type="match status" value="7"/>
</dbReference>
<feature type="repeat" description="ANK" evidence="3">
    <location>
        <begin position="310"/>
        <end position="342"/>
    </location>
</feature>
<dbReference type="Proteomes" id="UP000694888">
    <property type="component" value="Unplaced"/>
</dbReference>
<evidence type="ECO:0000259" key="5">
    <source>
        <dbReference type="PROSITE" id="PS50225"/>
    </source>
</evidence>
<keyword evidence="6" id="KW-1185">Reference proteome</keyword>
<organism evidence="6 7">
    <name type="scientific">Aplysia californica</name>
    <name type="common">California sea hare</name>
    <dbReference type="NCBI Taxonomy" id="6500"/>
    <lineage>
        <taxon>Eukaryota</taxon>
        <taxon>Metazoa</taxon>
        <taxon>Spiralia</taxon>
        <taxon>Lophotrochozoa</taxon>
        <taxon>Mollusca</taxon>
        <taxon>Gastropoda</taxon>
        <taxon>Heterobranchia</taxon>
        <taxon>Euthyneura</taxon>
        <taxon>Tectipleura</taxon>
        <taxon>Aplysiida</taxon>
        <taxon>Aplysioidea</taxon>
        <taxon>Aplysiidae</taxon>
        <taxon>Aplysia</taxon>
    </lineage>
</organism>
<evidence type="ECO:0000256" key="4">
    <source>
        <dbReference type="SAM" id="MobiDB-lite"/>
    </source>
</evidence>
<keyword evidence="2 3" id="KW-0040">ANK repeat</keyword>
<evidence type="ECO:0000256" key="3">
    <source>
        <dbReference type="PROSITE-ProRule" id="PRU00023"/>
    </source>
</evidence>
<feature type="repeat" description="ANK" evidence="3">
    <location>
        <begin position="377"/>
        <end position="409"/>
    </location>
</feature>
<feature type="domain" description="SOCS box" evidence="5">
    <location>
        <begin position="484"/>
        <end position="538"/>
    </location>
</feature>
<feature type="region of interest" description="Disordered" evidence="4">
    <location>
        <begin position="1"/>
        <end position="43"/>
    </location>
</feature>
<feature type="repeat" description="ANK" evidence="3">
    <location>
        <begin position="244"/>
        <end position="276"/>
    </location>
</feature>
<feature type="repeat" description="ANK" evidence="3">
    <location>
        <begin position="410"/>
        <end position="442"/>
    </location>
</feature>
<dbReference type="PANTHER" id="PTHR24126:SF14">
    <property type="entry name" value="ANK_REP_REGION DOMAIN-CONTAINING PROTEIN"/>
    <property type="match status" value="1"/>
</dbReference>
<dbReference type="InterPro" id="IPR001496">
    <property type="entry name" value="SOCS_box"/>
</dbReference>
<feature type="repeat" description="ANK" evidence="3">
    <location>
        <begin position="277"/>
        <end position="309"/>
    </location>
</feature>
<dbReference type="InterPro" id="IPR002110">
    <property type="entry name" value="Ankyrin_rpt"/>
</dbReference>
<accession>A0ABM0JVH7</accession>
<dbReference type="PANTHER" id="PTHR24126">
    <property type="entry name" value="ANKYRIN REPEAT, PH AND SEC7 DOMAIN CONTAINING PROTEIN SECG-RELATED"/>
    <property type="match status" value="1"/>
</dbReference>
<dbReference type="InterPro" id="IPR036770">
    <property type="entry name" value="Ankyrin_rpt-contain_sf"/>
</dbReference>
<proteinExistence type="predicted"/>
<dbReference type="Pfam" id="PF00023">
    <property type="entry name" value="Ank"/>
    <property type="match status" value="1"/>
</dbReference>
<evidence type="ECO:0000256" key="2">
    <source>
        <dbReference type="ARBA" id="ARBA00023043"/>
    </source>
</evidence>
<gene>
    <name evidence="7" type="primary">LOC101859947</name>
</gene>
<dbReference type="GeneID" id="101859947"/>
<feature type="repeat" description="ANK" evidence="3">
    <location>
        <begin position="343"/>
        <end position="365"/>
    </location>
</feature>
<dbReference type="PROSITE" id="PS50088">
    <property type="entry name" value="ANK_REPEAT"/>
    <property type="match status" value="7"/>
</dbReference>
<reference evidence="7" key="1">
    <citation type="submission" date="2025-08" db="UniProtKB">
        <authorList>
            <consortium name="RefSeq"/>
        </authorList>
    </citation>
    <scope>IDENTIFICATION</scope>
</reference>
<evidence type="ECO:0000313" key="6">
    <source>
        <dbReference type="Proteomes" id="UP000694888"/>
    </source>
</evidence>
<evidence type="ECO:0000313" key="7">
    <source>
        <dbReference type="RefSeq" id="XP_005102513.1"/>
    </source>
</evidence>
<dbReference type="SMART" id="SM00248">
    <property type="entry name" value="ANK"/>
    <property type="match status" value="9"/>
</dbReference>
<name>A0ABM0JVH7_APLCA</name>
<dbReference type="PROSITE" id="PS50225">
    <property type="entry name" value="SOCS"/>
    <property type="match status" value="1"/>
</dbReference>
<protein>
    <submittedName>
        <fullName evidence="7">Serine/threonine-protein phosphatase 6 regulatory ankyrin repeat subunit C</fullName>
    </submittedName>
</protein>
<feature type="compositionally biased region" description="Low complexity" evidence="4">
    <location>
        <begin position="24"/>
        <end position="34"/>
    </location>
</feature>
<dbReference type="SUPFAM" id="SSF48403">
    <property type="entry name" value="Ankyrin repeat"/>
    <property type="match status" value="1"/>
</dbReference>
<evidence type="ECO:0000256" key="1">
    <source>
        <dbReference type="ARBA" id="ARBA00022737"/>
    </source>
</evidence>
<dbReference type="Pfam" id="PF12796">
    <property type="entry name" value="Ank_2"/>
    <property type="match status" value="2"/>
</dbReference>
<keyword evidence="1" id="KW-0677">Repeat</keyword>
<dbReference type="RefSeq" id="XP_005102513.1">
    <property type="nucleotide sequence ID" value="XM_005102456.3"/>
</dbReference>
<feature type="repeat" description="ANK" evidence="3">
    <location>
        <begin position="207"/>
        <end position="239"/>
    </location>
</feature>